<comment type="caution">
    <text evidence="1">The sequence shown here is derived from an EMBL/GenBank/DDBJ whole genome shotgun (WGS) entry which is preliminary data.</text>
</comment>
<reference evidence="1" key="1">
    <citation type="journal article" date="2015" name="Nature">
        <title>Complex archaea that bridge the gap between prokaryotes and eukaryotes.</title>
        <authorList>
            <person name="Spang A."/>
            <person name="Saw J.H."/>
            <person name="Jorgensen S.L."/>
            <person name="Zaremba-Niedzwiedzka K."/>
            <person name="Martijn J."/>
            <person name="Lind A.E."/>
            <person name="van Eijk R."/>
            <person name="Schleper C."/>
            <person name="Guy L."/>
            <person name="Ettema T.J."/>
        </authorList>
    </citation>
    <scope>NUCLEOTIDE SEQUENCE</scope>
</reference>
<protein>
    <submittedName>
        <fullName evidence="1">Uncharacterized protein</fullName>
    </submittedName>
</protein>
<proteinExistence type="predicted"/>
<dbReference type="AlphaFoldDB" id="A0A0F9TZ28"/>
<name>A0A0F9TZ28_9ZZZZ</name>
<gene>
    <name evidence="1" type="ORF">LCGC14_0592740</name>
</gene>
<dbReference type="EMBL" id="LAZR01000931">
    <property type="protein sequence ID" value="KKN54376.1"/>
    <property type="molecule type" value="Genomic_DNA"/>
</dbReference>
<accession>A0A0F9TZ28</accession>
<sequence>MTPDISEFDVSQMTANEAMAVAKRLRYDKTPVTTIEIGIAAAVIYRLLELLEEEQRGDNG</sequence>
<organism evidence="1">
    <name type="scientific">marine sediment metagenome</name>
    <dbReference type="NCBI Taxonomy" id="412755"/>
    <lineage>
        <taxon>unclassified sequences</taxon>
        <taxon>metagenomes</taxon>
        <taxon>ecological metagenomes</taxon>
    </lineage>
</organism>
<evidence type="ECO:0000313" key="1">
    <source>
        <dbReference type="EMBL" id="KKN54376.1"/>
    </source>
</evidence>